<feature type="domain" description="Acyl-CoA thioesterase-like C-terminal" evidence="2">
    <location>
        <begin position="132"/>
        <end position="249"/>
    </location>
</feature>
<feature type="domain" description="Acyl-CoA thioesterase-like N-terminal HotDog" evidence="1">
    <location>
        <begin position="22"/>
        <end position="102"/>
    </location>
</feature>
<reference evidence="3 4" key="1">
    <citation type="submission" date="2019-05" db="EMBL/GenBank/DDBJ databases">
        <title>Draft Genome of Bradyrhizobium elkanii strain SEMIA 938, Used in Commercial Inoculants for Lupinus spp. in Brazil.</title>
        <authorList>
            <person name="Hungria M."/>
            <person name="Delamuta J.R.M."/>
            <person name="Ribeiro R.A."/>
            <person name="Nogueira M.A."/>
        </authorList>
    </citation>
    <scope>NUCLEOTIDE SEQUENCE [LARGE SCALE GENOMIC DNA]</scope>
    <source>
        <strain evidence="3 4">Semia 938</strain>
    </source>
</reference>
<evidence type="ECO:0000259" key="2">
    <source>
        <dbReference type="Pfam" id="PF20789"/>
    </source>
</evidence>
<dbReference type="EMBL" id="SZZP01000006">
    <property type="protein sequence ID" value="TKV81517.1"/>
    <property type="molecule type" value="Genomic_DNA"/>
</dbReference>
<gene>
    <name evidence="3" type="ORF">FDV58_11605</name>
</gene>
<dbReference type="RefSeq" id="WP_137478365.1">
    <property type="nucleotide sequence ID" value="NZ_SZZP01000006.1"/>
</dbReference>
<dbReference type="SUPFAM" id="SSF54637">
    <property type="entry name" value="Thioesterase/thiol ester dehydrase-isomerase"/>
    <property type="match status" value="1"/>
</dbReference>
<dbReference type="Pfam" id="PF20789">
    <property type="entry name" value="4HBT_3C"/>
    <property type="match status" value="1"/>
</dbReference>
<name>A0A4U6S1L6_BRAEL</name>
<evidence type="ECO:0000313" key="4">
    <source>
        <dbReference type="Proteomes" id="UP000305095"/>
    </source>
</evidence>
<dbReference type="Pfam" id="PF13622">
    <property type="entry name" value="4HBT_3"/>
    <property type="match status" value="1"/>
</dbReference>
<evidence type="ECO:0000259" key="1">
    <source>
        <dbReference type="Pfam" id="PF13622"/>
    </source>
</evidence>
<dbReference type="InterPro" id="IPR029069">
    <property type="entry name" value="HotDog_dom_sf"/>
</dbReference>
<dbReference type="Proteomes" id="UP000305095">
    <property type="component" value="Unassembled WGS sequence"/>
</dbReference>
<dbReference type="AlphaFoldDB" id="A0A4U6S1L6"/>
<evidence type="ECO:0000313" key="3">
    <source>
        <dbReference type="EMBL" id="TKV81517.1"/>
    </source>
</evidence>
<dbReference type="InterPro" id="IPR049449">
    <property type="entry name" value="TesB_ACOT8-like_N"/>
</dbReference>
<comment type="caution">
    <text evidence="3">The sequence shown here is derived from an EMBL/GenBank/DDBJ whole genome shotgun (WGS) entry which is preliminary data.</text>
</comment>
<accession>A0A4U6S1L6</accession>
<protein>
    <submittedName>
        <fullName evidence="3">Thioesterase family protein</fullName>
    </submittedName>
</protein>
<organism evidence="3 4">
    <name type="scientific">Bradyrhizobium elkanii</name>
    <dbReference type="NCBI Taxonomy" id="29448"/>
    <lineage>
        <taxon>Bacteria</taxon>
        <taxon>Pseudomonadati</taxon>
        <taxon>Pseudomonadota</taxon>
        <taxon>Alphaproteobacteria</taxon>
        <taxon>Hyphomicrobiales</taxon>
        <taxon>Nitrobacteraceae</taxon>
        <taxon>Bradyrhizobium</taxon>
    </lineage>
</organism>
<proteinExistence type="predicted"/>
<sequence length="265" mass="29071">MTNQPFFTRHGDGFMPTPVANGPWNPESLHGRVVIGLLAFVIEERHGSDDFVPARLTVDMFRLPNITTPIEVTTKLVRDGMRIKMIEAEFVSGGTSMARASCQLLRRTENAPGNVWSPPNWNVPAPSDIPKPTDPRLGMNGKWETRPIVGHMGSLGDRRLWMSEVRELVAGVKMTPFVHVATGADFASPFANAGDQGLGYINSDVTIYLHRLPVTNWIGFEVVNHHATDGIAIGECWLYDEQGPIGTSTVAALAQRKPMTNPPPP</sequence>
<dbReference type="InterPro" id="IPR049450">
    <property type="entry name" value="ACOT8-like_C"/>
</dbReference>
<dbReference type="Gene3D" id="2.40.160.210">
    <property type="entry name" value="Acyl-CoA thioesterase, double hotdog domain"/>
    <property type="match status" value="1"/>
</dbReference>
<dbReference type="InterPro" id="IPR042171">
    <property type="entry name" value="Acyl-CoA_hotdog"/>
</dbReference>